<dbReference type="Proteomes" id="UP000321528">
    <property type="component" value="Unassembled WGS sequence"/>
</dbReference>
<evidence type="ECO:0000313" key="1">
    <source>
        <dbReference type="EMBL" id="RIV73195.1"/>
    </source>
</evidence>
<gene>
    <name evidence="1" type="ORF">D2U88_03375</name>
    <name evidence="2" type="ORF">FQ019_03355</name>
</gene>
<dbReference type="Proteomes" id="UP000284189">
    <property type="component" value="Unassembled WGS sequence"/>
</dbReference>
<keyword evidence="4" id="KW-1185">Reference proteome</keyword>
<dbReference type="EMBL" id="VNWL01000008">
    <property type="protein sequence ID" value="TXK07007.1"/>
    <property type="molecule type" value="Genomic_DNA"/>
</dbReference>
<comment type="caution">
    <text evidence="1">The sequence shown here is derived from an EMBL/GenBank/DDBJ whole genome shotgun (WGS) entry which is preliminary data.</text>
</comment>
<reference evidence="1 3" key="1">
    <citation type="submission" date="2018-08" db="EMBL/GenBank/DDBJ databases">
        <title>Proposal of Muricauda 72 sp.nov. and Muricauda NH166 sp.nov., isolated from seawater.</title>
        <authorList>
            <person name="Cheng H."/>
            <person name="Wu Y.-H."/>
            <person name="Guo L.-L."/>
            <person name="Xu X.-W."/>
        </authorList>
    </citation>
    <scope>NUCLEOTIDE SEQUENCE [LARGE SCALE GENOMIC DNA]</scope>
    <source>
        <strain evidence="1 3">NH166</strain>
    </source>
</reference>
<proteinExistence type="predicted"/>
<evidence type="ECO:0000313" key="4">
    <source>
        <dbReference type="Proteomes" id="UP000321528"/>
    </source>
</evidence>
<dbReference type="OrthoDB" id="1496069at2"/>
<evidence type="ECO:0000313" key="2">
    <source>
        <dbReference type="EMBL" id="TXK07007.1"/>
    </source>
</evidence>
<reference evidence="2 4" key="2">
    <citation type="submission" date="2019-07" db="EMBL/GenBank/DDBJ databases">
        <title>Draft genome of two Muricauda strains isolated from deep sea.</title>
        <authorList>
            <person name="Sun C."/>
        </authorList>
    </citation>
    <scope>NUCLEOTIDE SEQUENCE [LARGE SCALE GENOMIC DNA]</scope>
    <source>
        <strain evidence="2 4">NH166</strain>
    </source>
</reference>
<protein>
    <submittedName>
        <fullName evidence="1">Uncharacterized protein</fullName>
    </submittedName>
</protein>
<sequence length="219" mass="25214">MNDLFVTIEYNNREFEGISEFKASLDKEYNYQIRSEFISAAAEGGEMWITIFVNSELKDFLIAAIAGGLLWDTIKAGGKKYILKPLFNALEELNTVNKPFGGLRIQKLKLQFDNCQIIIGGLNKNFTSILSSIFQNVAKMKPKFESDNSNQEVIKIELPIFHNPGIDKRGYSPYLLDSFNEDYTIQAYKQKWKLTFSTNYPVLIYDFKTDEYSDAYPNK</sequence>
<accession>A0A418NAN1</accession>
<dbReference type="AlphaFoldDB" id="A0A418NAN1"/>
<dbReference type="EMBL" id="QXFJ01000009">
    <property type="protein sequence ID" value="RIV73195.1"/>
    <property type="molecule type" value="Genomic_DNA"/>
</dbReference>
<evidence type="ECO:0000313" key="3">
    <source>
        <dbReference type="Proteomes" id="UP000284189"/>
    </source>
</evidence>
<organism evidence="1 3">
    <name type="scientific">Flagellimonas aequoris</name>
    <dbReference type="NCBI Taxonomy" id="2306997"/>
    <lineage>
        <taxon>Bacteria</taxon>
        <taxon>Pseudomonadati</taxon>
        <taxon>Bacteroidota</taxon>
        <taxon>Flavobacteriia</taxon>
        <taxon>Flavobacteriales</taxon>
        <taxon>Flavobacteriaceae</taxon>
        <taxon>Flagellimonas</taxon>
    </lineage>
</organism>
<name>A0A418NAN1_9FLAO</name>
<dbReference type="RefSeq" id="WP_119638891.1">
    <property type="nucleotide sequence ID" value="NZ_QXFJ01000009.1"/>
</dbReference>